<dbReference type="PANTHER" id="PTHR44196:SF1">
    <property type="entry name" value="DEHYDROGENASE_REDUCTASE SDR FAMILY MEMBER 7B"/>
    <property type="match status" value="1"/>
</dbReference>
<dbReference type="PANTHER" id="PTHR44196">
    <property type="entry name" value="DEHYDROGENASE/REDUCTASE SDR FAMILY MEMBER 7B"/>
    <property type="match status" value="1"/>
</dbReference>
<evidence type="ECO:0000313" key="5">
    <source>
        <dbReference type="EMBL" id="TNC46129.1"/>
    </source>
</evidence>
<name>A0A5C4MK80_9ACTN</name>
<protein>
    <submittedName>
        <fullName evidence="5">SDR family oxidoreductase</fullName>
    </submittedName>
</protein>
<keyword evidence="2" id="KW-0560">Oxidoreductase</keyword>
<reference evidence="5 7" key="1">
    <citation type="submission" date="2019-05" db="EMBL/GenBank/DDBJ databases">
        <title>Mumia sp. nov., isolated from the intestinal contents of plateau pika (Ochotona curzoniae) in the Qinghai-Tibet plateau of China.</title>
        <authorList>
            <person name="Tian Z."/>
        </authorList>
    </citation>
    <scope>NUCLEOTIDE SEQUENCE [LARGE SCALE GENOMIC DNA]</scope>
    <source>
        <strain evidence="7">527</strain>
        <strain evidence="5">Z527</strain>
    </source>
</reference>
<dbReference type="OrthoDB" id="9775296at2"/>
<evidence type="ECO:0000256" key="2">
    <source>
        <dbReference type="ARBA" id="ARBA00023002"/>
    </source>
</evidence>
<comment type="similarity">
    <text evidence="1 3">Belongs to the short-chain dehydrogenases/reductases (SDR) family.</text>
</comment>
<sequence>MPRRPREAASGSAGRPLSGQVAVVTGGSGGLGFGFADALGRAGARVVIASLPGSGVPEAVTRLAQVGVEAVGVEADVTDLAAVERIRDRALEWGGLDVWVNNAGVSGIYGPTYLTPVDVFDRVVDVNIRAVHHGTRTAVTTMLEQGRGHVVNVWGKGATKPVPWQNAYATSKAWNRQYTRTVRSELKGTGVRVHGFDPGLVKTEMLSEVTVTPGMEQRVAALPWVVGLWAQAPELAAAPIVRLVVKDRDDHADLTVPTILGRGLRSVVQGNLRRSNRMPLTVRTLDVTSERSPSDADADEPGRTKQAS</sequence>
<dbReference type="GO" id="GO:0016491">
    <property type="term" value="F:oxidoreductase activity"/>
    <property type="evidence" value="ECO:0007669"/>
    <property type="project" value="UniProtKB-KW"/>
</dbReference>
<proteinExistence type="inferred from homology"/>
<feature type="region of interest" description="Disordered" evidence="4">
    <location>
        <begin position="286"/>
        <end position="308"/>
    </location>
</feature>
<dbReference type="AlphaFoldDB" id="A0A5C4MK80"/>
<gene>
    <name evidence="6" type="ORF">FHE65_06665</name>
    <name evidence="5" type="ORF">FHE65_13790</name>
</gene>
<dbReference type="CDD" id="cd05233">
    <property type="entry name" value="SDR_c"/>
    <property type="match status" value="1"/>
</dbReference>
<accession>A0A5C4MK80</accession>
<dbReference type="GO" id="GO:0016020">
    <property type="term" value="C:membrane"/>
    <property type="evidence" value="ECO:0007669"/>
    <property type="project" value="TreeGrafter"/>
</dbReference>
<organism evidence="5 7">
    <name type="scientific">Mumia zhuanghuii</name>
    <dbReference type="NCBI Taxonomy" id="2585211"/>
    <lineage>
        <taxon>Bacteria</taxon>
        <taxon>Bacillati</taxon>
        <taxon>Actinomycetota</taxon>
        <taxon>Actinomycetes</taxon>
        <taxon>Propionibacteriales</taxon>
        <taxon>Nocardioidaceae</taxon>
        <taxon>Mumia</taxon>
    </lineage>
</organism>
<dbReference type="RefSeq" id="WP_139105577.1">
    <property type="nucleotide sequence ID" value="NZ_VDFR01000032.1"/>
</dbReference>
<dbReference type="Pfam" id="PF00106">
    <property type="entry name" value="adh_short"/>
    <property type="match status" value="1"/>
</dbReference>
<dbReference type="Proteomes" id="UP000306740">
    <property type="component" value="Unassembled WGS sequence"/>
</dbReference>
<dbReference type="InterPro" id="IPR002347">
    <property type="entry name" value="SDR_fam"/>
</dbReference>
<evidence type="ECO:0000313" key="6">
    <source>
        <dbReference type="EMBL" id="TNC48846.1"/>
    </source>
</evidence>
<evidence type="ECO:0000313" key="7">
    <source>
        <dbReference type="Proteomes" id="UP000306740"/>
    </source>
</evidence>
<evidence type="ECO:0000256" key="3">
    <source>
        <dbReference type="RuleBase" id="RU000363"/>
    </source>
</evidence>
<comment type="caution">
    <text evidence="5">The sequence shown here is derived from an EMBL/GenBank/DDBJ whole genome shotgun (WGS) entry which is preliminary data.</text>
</comment>
<evidence type="ECO:0000256" key="4">
    <source>
        <dbReference type="SAM" id="MobiDB-lite"/>
    </source>
</evidence>
<dbReference type="EMBL" id="VDFR01000032">
    <property type="protein sequence ID" value="TNC48846.1"/>
    <property type="molecule type" value="Genomic_DNA"/>
</dbReference>
<evidence type="ECO:0000256" key="1">
    <source>
        <dbReference type="ARBA" id="ARBA00006484"/>
    </source>
</evidence>
<dbReference type="PRINTS" id="PR00081">
    <property type="entry name" value="GDHRDH"/>
</dbReference>
<dbReference type="PRINTS" id="PR00080">
    <property type="entry name" value="SDRFAMILY"/>
</dbReference>
<dbReference type="SUPFAM" id="SSF51735">
    <property type="entry name" value="NAD(P)-binding Rossmann-fold domains"/>
    <property type="match status" value="1"/>
</dbReference>
<dbReference type="InterPro" id="IPR036291">
    <property type="entry name" value="NAD(P)-bd_dom_sf"/>
</dbReference>
<dbReference type="Gene3D" id="3.40.50.720">
    <property type="entry name" value="NAD(P)-binding Rossmann-like Domain"/>
    <property type="match status" value="1"/>
</dbReference>
<dbReference type="EMBL" id="VDFR01000061">
    <property type="protein sequence ID" value="TNC46129.1"/>
    <property type="molecule type" value="Genomic_DNA"/>
</dbReference>